<name>X6NJX8_RETFI</name>
<evidence type="ECO:0000313" key="3">
    <source>
        <dbReference type="Proteomes" id="UP000023152"/>
    </source>
</evidence>
<feature type="compositionally biased region" description="Polar residues" evidence="1">
    <location>
        <begin position="65"/>
        <end position="78"/>
    </location>
</feature>
<proteinExistence type="predicted"/>
<reference evidence="2 3" key="1">
    <citation type="journal article" date="2013" name="Curr. Biol.">
        <title>The Genome of the Foraminiferan Reticulomyxa filosa.</title>
        <authorList>
            <person name="Glockner G."/>
            <person name="Hulsmann N."/>
            <person name="Schleicher M."/>
            <person name="Noegel A.A."/>
            <person name="Eichinger L."/>
            <person name="Gallinger C."/>
            <person name="Pawlowski J."/>
            <person name="Sierra R."/>
            <person name="Euteneuer U."/>
            <person name="Pillet L."/>
            <person name="Moustafa A."/>
            <person name="Platzer M."/>
            <person name="Groth M."/>
            <person name="Szafranski K."/>
            <person name="Schliwa M."/>
        </authorList>
    </citation>
    <scope>NUCLEOTIDE SEQUENCE [LARGE SCALE GENOMIC DNA]</scope>
</reference>
<feature type="region of interest" description="Disordered" evidence="1">
    <location>
        <begin position="36"/>
        <end position="95"/>
    </location>
</feature>
<dbReference type="AlphaFoldDB" id="X6NJX8"/>
<dbReference type="Proteomes" id="UP000023152">
    <property type="component" value="Unassembled WGS sequence"/>
</dbReference>
<evidence type="ECO:0000313" key="2">
    <source>
        <dbReference type="EMBL" id="ETO26218.1"/>
    </source>
</evidence>
<organism evidence="2 3">
    <name type="scientific">Reticulomyxa filosa</name>
    <dbReference type="NCBI Taxonomy" id="46433"/>
    <lineage>
        <taxon>Eukaryota</taxon>
        <taxon>Sar</taxon>
        <taxon>Rhizaria</taxon>
        <taxon>Retaria</taxon>
        <taxon>Foraminifera</taxon>
        <taxon>Monothalamids</taxon>
        <taxon>Reticulomyxidae</taxon>
        <taxon>Reticulomyxa</taxon>
    </lineage>
</organism>
<accession>X6NJX8</accession>
<keyword evidence="3" id="KW-1185">Reference proteome</keyword>
<feature type="compositionally biased region" description="Basic residues" evidence="1">
    <location>
        <begin position="82"/>
        <end position="94"/>
    </location>
</feature>
<sequence length="171" mass="19428">MSSSKENNNSKHEDEQLLRLTIQQALQAQHVLEQTRGIDRFLTPFPEEKKKKKKDGKGEEPGRSGATQSEEVENSLSSLMDKKKKKKRKSKNRHLMAGFSGSARVRNRVNMGDLSHYQSILSRLSRELSAIGLSADSSFLSLTNKRCVVLDKIVHQYQKEYRLKGDANTLL</sequence>
<evidence type="ECO:0000256" key="1">
    <source>
        <dbReference type="SAM" id="MobiDB-lite"/>
    </source>
</evidence>
<protein>
    <submittedName>
        <fullName evidence="2">Uncharacterized protein</fullName>
    </submittedName>
</protein>
<dbReference type="EMBL" id="ASPP01008009">
    <property type="protein sequence ID" value="ETO26218.1"/>
    <property type="molecule type" value="Genomic_DNA"/>
</dbReference>
<comment type="caution">
    <text evidence="2">The sequence shown here is derived from an EMBL/GenBank/DDBJ whole genome shotgun (WGS) entry which is preliminary data.</text>
</comment>
<gene>
    <name evidence="2" type="ORF">RFI_10920</name>
</gene>